<evidence type="ECO:0000313" key="3">
    <source>
        <dbReference type="Proteomes" id="UP000674143"/>
    </source>
</evidence>
<organism evidence="2 3">
    <name type="scientific">Leishmania orientalis</name>
    <dbReference type="NCBI Taxonomy" id="2249476"/>
    <lineage>
        <taxon>Eukaryota</taxon>
        <taxon>Discoba</taxon>
        <taxon>Euglenozoa</taxon>
        <taxon>Kinetoplastea</taxon>
        <taxon>Metakinetoplastina</taxon>
        <taxon>Trypanosomatida</taxon>
        <taxon>Trypanosomatidae</taxon>
        <taxon>Leishmaniinae</taxon>
        <taxon>Leishmania</taxon>
    </lineage>
</organism>
<dbReference type="AlphaFoldDB" id="A0A836GY79"/>
<dbReference type="RefSeq" id="XP_067059313.1">
    <property type="nucleotide sequence ID" value="XM_067203622.1"/>
</dbReference>
<feature type="signal peptide" evidence="1">
    <location>
        <begin position="1"/>
        <end position="31"/>
    </location>
</feature>
<dbReference type="GeneID" id="92357556"/>
<keyword evidence="1" id="KW-0732">Signal</keyword>
<reference evidence="3" key="1">
    <citation type="journal article" date="2021" name="Microbiol. Resour. Announc.">
        <title>LGAAP: Leishmaniinae Genome Assembly and Annotation Pipeline.</title>
        <authorList>
            <person name="Almutairi H."/>
            <person name="Urbaniak M.D."/>
            <person name="Bates M.D."/>
            <person name="Jariyapan N."/>
            <person name="Kwakye-Nuako G."/>
            <person name="Thomaz-Soccol V."/>
            <person name="Al-Salem W.S."/>
            <person name="Dillon R.J."/>
            <person name="Bates P.A."/>
            <person name="Gatherer D."/>
        </authorList>
    </citation>
    <scope>NUCLEOTIDE SEQUENCE [LARGE SCALE GENOMIC DNA]</scope>
</reference>
<protein>
    <submittedName>
        <fullName evidence="2">Uncharacterized protein</fullName>
    </submittedName>
</protein>
<sequence>MARACRSAAMAKHVAAAALLALLSVSVAVSAVSLLPLSGWQTMDVELVCRTAASRKPTVFSNLTLSAFSFSVNVSISRVVGSPVFPLIMERMLDDDSVRTYYISATDKYTVSDSGGCVHTKGSFEDADEVLVAQAIVDVVGLRSEIHTTRP</sequence>
<dbReference type="Proteomes" id="UP000674143">
    <property type="component" value="Unassembled WGS sequence"/>
</dbReference>
<gene>
    <name evidence="2" type="ORF">LSCM4_01574</name>
</gene>
<keyword evidence="3" id="KW-1185">Reference proteome</keyword>
<name>A0A836GY79_9TRYP</name>
<accession>A0A836GY79</accession>
<dbReference type="KEGG" id="loi:92357556"/>
<proteinExistence type="predicted"/>
<evidence type="ECO:0000313" key="2">
    <source>
        <dbReference type="EMBL" id="KAG5466423.1"/>
    </source>
</evidence>
<evidence type="ECO:0000256" key="1">
    <source>
        <dbReference type="SAM" id="SignalP"/>
    </source>
</evidence>
<feature type="chain" id="PRO_5032371099" evidence="1">
    <location>
        <begin position="32"/>
        <end position="151"/>
    </location>
</feature>
<comment type="caution">
    <text evidence="2">The sequence shown here is derived from an EMBL/GenBank/DDBJ whole genome shotgun (WGS) entry which is preliminary data.</text>
</comment>
<dbReference type="EMBL" id="JAFHLR010000035">
    <property type="protein sequence ID" value="KAG5466423.1"/>
    <property type="molecule type" value="Genomic_DNA"/>
</dbReference>
<reference evidence="3" key="2">
    <citation type="journal article" date="2021" name="Sci. Data">
        <title>Chromosome-scale genome sequencing, assembly and annotation of six genomes from subfamily Leishmaniinae.</title>
        <authorList>
            <person name="Almutairi H."/>
            <person name="Urbaniak M.D."/>
            <person name="Bates M.D."/>
            <person name="Jariyapan N."/>
            <person name="Kwakye-Nuako G."/>
            <person name="Thomaz Soccol V."/>
            <person name="Al-Salem W.S."/>
            <person name="Dillon R.J."/>
            <person name="Bates P.A."/>
            <person name="Gatherer D."/>
        </authorList>
    </citation>
    <scope>NUCLEOTIDE SEQUENCE [LARGE SCALE GENOMIC DNA]</scope>
</reference>